<dbReference type="AlphaFoldDB" id="K9WXS4"/>
<keyword evidence="2" id="KW-1185">Reference proteome</keyword>
<sequence length="79" mass="9496">MLNLDYYIQVLQEIQMTADTTVKYQILKAVEEMPQEVTFEEVMEHLYFLYKVNRGLQQFQSGNIVSHEEAKKQIKTWHE</sequence>
<dbReference type="HOGENOM" id="CLU_191962_2_0_3"/>
<proteinExistence type="predicted"/>
<dbReference type="eggNOG" id="ENOG5033AYP">
    <property type="taxonomic scope" value="Bacteria"/>
</dbReference>
<evidence type="ECO:0000313" key="1">
    <source>
        <dbReference type="EMBL" id="AFZ24317.1"/>
    </source>
</evidence>
<protein>
    <submittedName>
        <fullName evidence="1">Uncharacterized protein</fullName>
    </submittedName>
</protein>
<dbReference type="KEGG" id="csg:Cylst_2077"/>
<gene>
    <name evidence="1" type="ORF">Cylst_2077</name>
</gene>
<reference evidence="1 2" key="1">
    <citation type="submission" date="2012-06" db="EMBL/GenBank/DDBJ databases">
        <title>Finished chromosome of genome of Cylindrospermum stagnale PCC 7417.</title>
        <authorList>
            <consortium name="US DOE Joint Genome Institute"/>
            <person name="Gugger M."/>
            <person name="Coursin T."/>
            <person name="Rippka R."/>
            <person name="Tandeau De Marsac N."/>
            <person name="Huntemann M."/>
            <person name="Wei C.-L."/>
            <person name="Han J."/>
            <person name="Detter J.C."/>
            <person name="Han C."/>
            <person name="Tapia R."/>
            <person name="Chen A."/>
            <person name="Kyrpides N."/>
            <person name="Mavromatis K."/>
            <person name="Markowitz V."/>
            <person name="Szeto E."/>
            <person name="Ivanova N."/>
            <person name="Pagani I."/>
            <person name="Pati A."/>
            <person name="Goodwin L."/>
            <person name="Nordberg H.P."/>
            <person name="Cantor M.N."/>
            <person name="Hua S.X."/>
            <person name="Woyke T."/>
            <person name="Kerfeld C.A."/>
        </authorList>
    </citation>
    <scope>NUCLEOTIDE SEQUENCE [LARGE SCALE GENOMIC DNA]</scope>
    <source>
        <strain evidence="1 2">PCC 7417</strain>
    </source>
</reference>
<accession>K9WXS4</accession>
<dbReference type="Proteomes" id="UP000010475">
    <property type="component" value="Chromosome"/>
</dbReference>
<organism evidence="1 2">
    <name type="scientific">Cylindrospermum stagnale PCC 7417</name>
    <dbReference type="NCBI Taxonomy" id="56107"/>
    <lineage>
        <taxon>Bacteria</taxon>
        <taxon>Bacillati</taxon>
        <taxon>Cyanobacteriota</taxon>
        <taxon>Cyanophyceae</taxon>
        <taxon>Nostocales</taxon>
        <taxon>Nostocaceae</taxon>
        <taxon>Cylindrospermum</taxon>
    </lineage>
</organism>
<evidence type="ECO:0000313" key="2">
    <source>
        <dbReference type="Proteomes" id="UP000010475"/>
    </source>
</evidence>
<name>K9WXS4_9NOST</name>
<dbReference type="STRING" id="56107.Cylst_2077"/>
<dbReference type="EMBL" id="CP003642">
    <property type="protein sequence ID" value="AFZ24317.1"/>
    <property type="molecule type" value="Genomic_DNA"/>
</dbReference>